<dbReference type="OrthoDB" id="582247at2"/>
<accession>A0A4R4WLH2</accession>
<dbReference type="Proteomes" id="UP000294543">
    <property type="component" value="Unassembled WGS sequence"/>
</dbReference>
<comment type="caution">
    <text evidence="2">The sequence shown here is derived from an EMBL/GenBank/DDBJ whole genome shotgun (WGS) entry which is preliminary data.</text>
</comment>
<dbReference type="Gene3D" id="3.10.450.50">
    <property type="match status" value="1"/>
</dbReference>
<proteinExistence type="predicted"/>
<dbReference type="SUPFAM" id="SSF54427">
    <property type="entry name" value="NTF2-like"/>
    <property type="match status" value="1"/>
</dbReference>
<dbReference type="AlphaFoldDB" id="A0A4R4WLH2"/>
<name>A0A4R4WLH2_9ACTN</name>
<dbReference type="RefSeq" id="WP_132515647.1">
    <property type="nucleotide sequence ID" value="NZ_SMKP01000144.1"/>
</dbReference>
<protein>
    <submittedName>
        <fullName evidence="2">SgcJ/EcaC family oxidoreductase</fullName>
    </submittedName>
</protein>
<feature type="domain" description="DUF4440" evidence="1">
    <location>
        <begin position="19"/>
        <end position="131"/>
    </location>
</feature>
<dbReference type="NCBIfam" id="TIGR02246">
    <property type="entry name" value="SgcJ/EcaC family oxidoreductase"/>
    <property type="match status" value="1"/>
</dbReference>
<evidence type="ECO:0000259" key="1">
    <source>
        <dbReference type="Pfam" id="PF14534"/>
    </source>
</evidence>
<reference evidence="2 3" key="1">
    <citation type="submission" date="2019-03" db="EMBL/GenBank/DDBJ databases">
        <title>Draft genome sequences of novel Actinobacteria.</title>
        <authorList>
            <person name="Sahin N."/>
            <person name="Ay H."/>
            <person name="Saygin H."/>
        </authorList>
    </citation>
    <scope>NUCLEOTIDE SEQUENCE [LARGE SCALE GENOMIC DNA]</scope>
    <source>
        <strain evidence="2 3">KC712</strain>
    </source>
</reference>
<sequence>MNIDVFGDADDPQGDVEAIVALVAAVQEAQHNERVEDFLSLFSKADPVWTTGHGHRLSGWDTIHDFTAQVLPGASKHGTATYTPVRILFIRPDVAAVNVHQVPVDQGGKPTGDPEGRPFYILAKTAGLWKIAAAQNTQVYQARG</sequence>
<dbReference type="InterPro" id="IPR032710">
    <property type="entry name" value="NTF2-like_dom_sf"/>
</dbReference>
<dbReference type="InterPro" id="IPR027843">
    <property type="entry name" value="DUF4440"/>
</dbReference>
<keyword evidence="3" id="KW-1185">Reference proteome</keyword>
<evidence type="ECO:0000313" key="2">
    <source>
        <dbReference type="EMBL" id="TDD14590.1"/>
    </source>
</evidence>
<dbReference type="EMBL" id="SMKP01000144">
    <property type="protein sequence ID" value="TDD14590.1"/>
    <property type="molecule type" value="Genomic_DNA"/>
</dbReference>
<dbReference type="InterPro" id="IPR011944">
    <property type="entry name" value="Steroid_delta5-4_isomerase"/>
</dbReference>
<evidence type="ECO:0000313" key="3">
    <source>
        <dbReference type="Proteomes" id="UP000294543"/>
    </source>
</evidence>
<organism evidence="2 3">
    <name type="scientific">Nonomuraea diastatica</name>
    <dbReference type="NCBI Taxonomy" id="1848329"/>
    <lineage>
        <taxon>Bacteria</taxon>
        <taxon>Bacillati</taxon>
        <taxon>Actinomycetota</taxon>
        <taxon>Actinomycetes</taxon>
        <taxon>Streptosporangiales</taxon>
        <taxon>Streptosporangiaceae</taxon>
        <taxon>Nonomuraea</taxon>
    </lineage>
</organism>
<dbReference type="Pfam" id="PF14534">
    <property type="entry name" value="DUF4440"/>
    <property type="match status" value="1"/>
</dbReference>
<gene>
    <name evidence="2" type="ORF">E1294_37070</name>
</gene>